<evidence type="ECO:0000313" key="3">
    <source>
        <dbReference type="Proteomes" id="UP000009022"/>
    </source>
</evidence>
<evidence type="ECO:0008006" key="4">
    <source>
        <dbReference type="Google" id="ProtNLM"/>
    </source>
</evidence>
<evidence type="ECO:0000313" key="2">
    <source>
        <dbReference type="EMBL" id="EDV25573.1"/>
    </source>
</evidence>
<dbReference type="InterPro" id="IPR036188">
    <property type="entry name" value="FAD/NAD-bd_sf"/>
</dbReference>
<protein>
    <recommendedName>
        <fullName evidence="4">Amine oxidase domain-containing protein</fullName>
    </recommendedName>
</protein>
<dbReference type="EMBL" id="DS985244">
    <property type="protein sequence ID" value="EDV25573.1"/>
    <property type="molecule type" value="Genomic_DNA"/>
</dbReference>
<dbReference type="HOGENOM" id="CLU_028123_3_0_1"/>
<name>B3RVX7_TRIAD</name>
<accession>B3RVX7</accession>
<reference evidence="2 3" key="1">
    <citation type="journal article" date="2008" name="Nature">
        <title>The Trichoplax genome and the nature of placozoans.</title>
        <authorList>
            <person name="Srivastava M."/>
            <person name="Begovic E."/>
            <person name="Chapman J."/>
            <person name="Putnam N.H."/>
            <person name="Hellsten U."/>
            <person name="Kawashima T."/>
            <person name="Kuo A."/>
            <person name="Mitros T."/>
            <person name="Salamov A."/>
            <person name="Carpenter M.L."/>
            <person name="Signorovitch A.Y."/>
            <person name="Moreno M.A."/>
            <person name="Kamm K."/>
            <person name="Grimwood J."/>
            <person name="Schmutz J."/>
            <person name="Shapiro H."/>
            <person name="Grigoriev I.V."/>
            <person name="Buss L.W."/>
            <person name="Schierwater B."/>
            <person name="Dellaporta S.L."/>
            <person name="Rokhsar D.S."/>
        </authorList>
    </citation>
    <scope>NUCLEOTIDE SEQUENCE [LARGE SCALE GENOMIC DNA]</scope>
    <source>
        <strain evidence="2 3">Grell-BS-1999</strain>
    </source>
</reference>
<dbReference type="eggNOG" id="ENOG502QSMW">
    <property type="taxonomic scope" value="Eukaryota"/>
</dbReference>
<dbReference type="PANTHER" id="PTHR42923">
    <property type="entry name" value="PROTOPORPHYRINOGEN OXIDASE"/>
    <property type="match status" value="1"/>
</dbReference>
<keyword evidence="1" id="KW-0472">Membrane</keyword>
<dbReference type="GO" id="GO:0016491">
    <property type="term" value="F:oxidoreductase activity"/>
    <property type="evidence" value="ECO:0000318"/>
    <property type="project" value="GO_Central"/>
</dbReference>
<keyword evidence="1" id="KW-1133">Transmembrane helix</keyword>
<dbReference type="GeneID" id="6752819"/>
<dbReference type="Proteomes" id="UP000009022">
    <property type="component" value="Unassembled WGS sequence"/>
</dbReference>
<feature type="transmembrane region" description="Helical" evidence="1">
    <location>
        <begin position="489"/>
        <end position="507"/>
    </location>
</feature>
<dbReference type="OMA" id="RWNENEC"/>
<organism evidence="2 3">
    <name type="scientific">Trichoplax adhaerens</name>
    <name type="common">Trichoplax reptans</name>
    <dbReference type="NCBI Taxonomy" id="10228"/>
    <lineage>
        <taxon>Eukaryota</taxon>
        <taxon>Metazoa</taxon>
        <taxon>Placozoa</taxon>
        <taxon>Uniplacotomia</taxon>
        <taxon>Trichoplacea</taxon>
        <taxon>Trichoplacidae</taxon>
        <taxon>Trichoplax</taxon>
    </lineage>
</organism>
<dbReference type="Gene3D" id="1.10.405.20">
    <property type="match status" value="1"/>
</dbReference>
<dbReference type="PhylomeDB" id="B3RVX7"/>
<dbReference type="AlphaFoldDB" id="B3RVX7"/>
<keyword evidence="3" id="KW-1185">Reference proteome</keyword>
<proteinExistence type="predicted"/>
<dbReference type="InterPro" id="IPR050464">
    <property type="entry name" value="Zeta_carotene_desat/Oxidored"/>
</dbReference>
<feature type="transmembrane region" description="Helical" evidence="1">
    <location>
        <begin position="12"/>
        <end position="29"/>
    </location>
</feature>
<sequence length="508" mass="57732">MSPQSKTNKPLNVAVIGSGLAGISAAWFLTRCGHNVHLYERHKLLGLGAHSVQVGSVGDVVDVPARTFVAGYYPEMVALCREAGVQTHRIVAEPSFQVFGEKNYFAFRNFLIGAYALPFLKITDAIKNWKFTWNILYDMWRFRNESLRVQASELLKQKYLTVSVQEYLDQEGYSKEFGHNFLLPLFGVVATCSIQAVQNYPAAVVMEFLSKVLLTGKTYSKFTAGCRKVSEDLVKDVNAVYRDTTVEYVKPVVQKDGSVNEVAVKIKGQPRRIYDHVILSTQANQALKILVDATDDQKEVLSGFEYEYNECIVHTDSSLMPKDRKDWSPLSIYIKPDNYQEDDEKSKRTTIMFTMWQNTVQKFHDHNFTQDSDEKTIDYGDLFQTWNPWTQPDPATIVPGGRKQLERSTVTVQTPKYWEMVKKIQGQNNIWFCGAYTLPGVPLLENAVNSGLNVAEKLTNEVRPWRSGGYNPQIQQVSVPFKHNCITNLLMALLMLTIAYLVAIRMLE</sequence>
<dbReference type="Gene3D" id="3.30.70.1990">
    <property type="match status" value="1"/>
</dbReference>
<dbReference type="RefSeq" id="XP_002111606.1">
    <property type="nucleotide sequence ID" value="XM_002111570.1"/>
</dbReference>
<dbReference type="SUPFAM" id="SSF51905">
    <property type="entry name" value="FAD/NAD(P)-binding domain"/>
    <property type="match status" value="1"/>
</dbReference>
<dbReference type="InParanoid" id="B3RVX7"/>
<dbReference type="STRING" id="10228.B3RVX7"/>
<dbReference type="PANTHER" id="PTHR42923:SF17">
    <property type="entry name" value="AMINE OXIDASE DOMAIN-CONTAINING PROTEIN"/>
    <property type="match status" value="1"/>
</dbReference>
<dbReference type="OrthoDB" id="2019015at2759"/>
<dbReference type="CTD" id="6752819"/>
<dbReference type="Gene3D" id="3.50.50.60">
    <property type="entry name" value="FAD/NAD(P)-binding domain"/>
    <property type="match status" value="1"/>
</dbReference>
<keyword evidence="1" id="KW-0812">Transmembrane</keyword>
<evidence type="ECO:0000256" key="1">
    <source>
        <dbReference type="SAM" id="Phobius"/>
    </source>
</evidence>
<dbReference type="KEGG" id="tad:TRIADDRAFT_55813"/>
<gene>
    <name evidence="2" type="ORF">TRIADDRAFT_55813</name>
</gene>
<dbReference type="Pfam" id="PF13450">
    <property type="entry name" value="NAD_binding_8"/>
    <property type="match status" value="1"/>
</dbReference>